<keyword evidence="7 9" id="KW-0233">DNA recombination</keyword>
<dbReference type="InterPro" id="IPR002104">
    <property type="entry name" value="Integrase_catalytic"/>
</dbReference>
<protein>
    <recommendedName>
        <fullName evidence="9">Tyrosine recombinase XerC</fullName>
    </recommendedName>
</protein>
<feature type="domain" description="Core-binding (CB)" evidence="11">
    <location>
        <begin position="1"/>
        <end position="82"/>
    </location>
</feature>
<dbReference type="PROSITE" id="PS51898">
    <property type="entry name" value="TYR_RECOMBINASE"/>
    <property type="match status" value="1"/>
</dbReference>
<evidence type="ECO:0000313" key="12">
    <source>
        <dbReference type="EMBL" id="WVX66646.1"/>
    </source>
</evidence>
<dbReference type="NCBIfam" id="NF001399">
    <property type="entry name" value="PRK00283.1"/>
    <property type="match status" value="1"/>
</dbReference>
<dbReference type="PROSITE" id="PS51900">
    <property type="entry name" value="CB"/>
    <property type="match status" value="1"/>
</dbReference>
<evidence type="ECO:0000259" key="10">
    <source>
        <dbReference type="PROSITE" id="PS51898"/>
    </source>
</evidence>
<keyword evidence="13" id="KW-1185">Reference proteome</keyword>
<evidence type="ECO:0000256" key="3">
    <source>
        <dbReference type="ARBA" id="ARBA00022618"/>
    </source>
</evidence>
<evidence type="ECO:0000256" key="4">
    <source>
        <dbReference type="ARBA" id="ARBA00022829"/>
    </source>
</evidence>
<accession>A0ABZ2C4Q4</accession>
<dbReference type="InterPro" id="IPR050090">
    <property type="entry name" value="Tyrosine_recombinase_XerCD"/>
</dbReference>
<dbReference type="InterPro" id="IPR013762">
    <property type="entry name" value="Integrase-like_cat_sf"/>
</dbReference>
<dbReference type="SUPFAM" id="SSF56349">
    <property type="entry name" value="DNA breaking-rejoining enzymes"/>
    <property type="match status" value="1"/>
</dbReference>
<dbReference type="Gene3D" id="1.10.443.10">
    <property type="entry name" value="Intergrase catalytic core"/>
    <property type="match status" value="1"/>
</dbReference>
<dbReference type="Gene3D" id="1.10.150.130">
    <property type="match status" value="1"/>
</dbReference>
<keyword evidence="5 9" id="KW-0229">DNA integration</keyword>
<dbReference type="InterPro" id="IPR011010">
    <property type="entry name" value="DNA_brk_join_enz"/>
</dbReference>
<organism evidence="12 13">
    <name type="scientific">Candidatus Bealeia paramacronuclearis</name>
    <dbReference type="NCBI Taxonomy" id="1921001"/>
    <lineage>
        <taxon>Bacteria</taxon>
        <taxon>Pseudomonadati</taxon>
        <taxon>Pseudomonadota</taxon>
        <taxon>Alphaproteobacteria</taxon>
        <taxon>Holosporales</taxon>
        <taxon>Holosporaceae</taxon>
        <taxon>Candidatus Bealeia</taxon>
    </lineage>
</organism>
<keyword evidence="3 9" id="KW-0132">Cell division</keyword>
<feature type="active site" evidence="9">
    <location>
        <position position="271"/>
    </location>
</feature>
<keyword evidence="6 9" id="KW-0238">DNA-binding</keyword>
<keyword evidence="8 9" id="KW-0131">Cell cycle</keyword>
<keyword evidence="4 9" id="KW-0159">Chromosome partition</keyword>
<evidence type="ECO:0000256" key="7">
    <source>
        <dbReference type="ARBA" id="ARBA00023172"/>
    </source>
</evidence>
<evidence type="ECO:0000256" key="1">
    <source>
        <dbReference type="ARBA" id="ARBA00004496"/>
    </source>
</evidence>
<comment type="subunit">
    <text evidence="9">Forms a cyclic heterotetrameric complex composed of two molecules of XerC and two molecules of XerD.</text>
</comment>
<feature type="domain" description="Tyr recombinase" evidence="10">
    <location>
        <begin position="103"/>
        <end position="293"/>
    </location>
</feature>
<evidence type="ECO:0000256" key="8">
    <source>
        <dbReference type="ARBA" id="ARBA00023306"/>
    </source>
</evidence>
<name>A0ABZ2C4Q4_9PROT</name>
<comment type="function">
    <text evidence="9">Site-specific tyrosine recombinase, which acts by catalyzing the cutting and rejoining of the recombining DNA molecules. The XerC-XerD complex is essential to convert dimers of the bacterial chromosome into monomers to permit their segregation at cell division. It also contributes to the segregational stability of plasmids.</text>
</comment>
<dbReference type="InterPro" id="IPR010998">
    <property type="entry name" value="Integrase_recombinase_N"/>
</dbReference>
<dbReference type="InterPro" id="IPR023009">
    <property type="entry name" value="Tyrosine_recombinase_XerC/XerD"/>
</dbReference>
<feature type="active site" description="O-(3'-phospho-DNA)-tyrosine intermediate" evidence="9">
    <location>
        <position position="280"/>
    </location>
</feature>
<dbReference type="InterPro" id="IPR004107">
    <property type="entry name" value="Integrase_SAM-like_N"/>
</dbReference>
<dbReference type="Proteomes" id="UP001330434">
    <property type="component" value="Chromosome"/>
</dbReference>
<gene>
    <name evidence="9" type="primary">xerC</name>
    <name evidence="12" type="ORF">Bealeia1_00826</name>
</gene>
<dbReference type="EMBL" id="CP133270">
    <property type="protein sequence ID" value="WVX66646.1"/>
    <property type="molecule type" value="Genomic_DNA"/>
</dbReference>
<sequence>MISRWLPLFLEMLLAEKGASLKTLEAYKSDLTKFLEFYSGRLEDVTESDIGAYMRSLSQAHFAVTTQQRRLSALRQFFKFLVREGHLEKDPTLLMEAPKKGLPLPKTLSKLDVEKLLETARQKKDLEDLRMTALLEVLYATGLRVSELVGLPISAIRETLKSDQPLLWIMGKGQKERMVILSQTALKALGNYLEVRPAFLGKAKSSPWLFPSSSQEGHLTRQRFGQLLKDLALKSGLDPSILSPHILRHAFATHLLRGGADLLSLQKLLGHADISTTQIYTHIAQEDLAELVETCHPLAHQKR</sequence>
<reference evidence="12 13" key="1">
    <citation type="journal article" date="2024" name="Environ. Microbiol.">
        <title>Novel evolutionary insights on the interactions of the Holosporales (Alphaproteobacteria) with eukaryotic hosts from comparative genomics.</title>
        <authorList>
            <person name="Giovannini M."/>
            <person name="Petroni G."/>
            <person name="Castelli M."/>
        </authorList>
    </citation>
    <scope>NUCLEOTIDE SEQUENCE [LARGE SCALE GENOMIC DNA]</scope>
    <source>
        <strain evidence="12 13">US_Bl 15I1</strain>
    </source>
</reference>
<dbReference type="InterPro" id="IPR044068">
    <property type="entry name" value="CB"/>
</dbReference>
<dbReference type="PANTHER" id="PTHR30349:SF90">
    <property type="entry name" value="TYROSINE RECOMBINASE XERD"/>
    <property type="match status" value="1"/>
</dbReference>
<evidence type="ECO:0000259" key="11">
    <source>
        <dbReference type="PROSITE" id="PS51900"/>
    </source>
</evidence>
<proteinExistence type="inferred from homology"/>
<feature type="active site" evidence="9">
    <location>
        <position position="144"/>
    </location>
</feature>
<evidence type="ECO:0000256" key="2">
    <source>
        <dbReference type="ARBA" id="ARBA00022490"/>
    </source>
</evidence>
<dbReference type="HAMAP" id="MF_01808">
    <property type="entry name" value="Recomb_XerC_XerD"/>
    <property type="match status" value="1"/>
</dbReference>
<comment type="subcellular location">
    <subcellularLocation>
        <location evidence="1 9">Cytoplasm</location>
    </subcellularLocation>
</comment>
<dbReference type="Pfam" id="PF02899">
    <property type="entry name" value="Phage_int_SAM_1"/>
    <property type="match status" value="1"/>
</dbReference>
<feature type="active site" evidence="9">
    <location>
        <position position="248"/>
    </location>
</feature>
<evidence type="ECO:0000256" key="6">
    <source>
        <dbReference type="ARBA" id="ARBA00023125"/>
    </source>
</evidence>
<dbReference type="PANTHER" id="PTHR30349">
    <property type="entry name" value="PHAGE INTEGRASE-RELATED"/>
    <property type="match status" value="1"/>
</dbReference>
<comment type="similarity">
    <text evidence="9">Belongs to the 'phage' integrase family. XerC subfamily.</text>
</comment>
<dbReference type="RefSeq" id="WP_331255494.1">
    <property type="nucleotide sequence ID" value="NZ_CP133270.1"/>
</dbReference>
<feature type="active site" evidence="9">
    <location>
        <position position="172"/>
    </location>
</feature>
<evidence type="ECO:0000256" key="5">
    <source>
        <dbReference type="ARBA" id="ARBA00022908"/>
    </source>
</evidence>
<evidence type="ECO:0000313" key="13">
    <source>
        <dbReference type="Proteomes" id="UP001330434"/>
    </source>
</evidence>
<feature type="active site" evidence="9">
    <location>
        <position position="245"/>
    </location>
</feature>
<keyword evidence="2 9" id="KW-0963">Cytoplasm</keyword>
<dbReference type="Pfam" id="PF00589">
    <property type="entry name" value="Phage_integrase"/>
    <property type="match status" value="1"/>
</dbReference>
<evidence type="ECO:0000256" key="9">
    <source>
        <dbReference type="HAMAP-Rule" id="MF_01808"/>
    </source>
</evidence>